<reference evidence="14" key="1">
    <citation type="journal article" date="2023" name="IScience">
        <title>Live-bearing cockroach genome reveals convergent evolutionary mechanisms linked to viviparity in insects and beyond.</title>
        <authorList>
            <person name="Fouks B."/>
            <person name="Harrison M.C."/>
            <person name="Mikhailova A.A."/>
            <person name="Marchal E."/>
            <person name="English S."/>
            <person name="Carruthers M."/>
            <person name="Jennings E.C."/>
            <person name="Chiamaka E.L."/>
            <person name="Frigard R.A."/>
            <person name="Pippel M."/>
            <person name="Attardo G.M."/>
            <person name="Benoit J.B."/>
            <person name="Bornberg-Bauer E."/>
            <person name="Tobe S.S."/>
        </authorList>
    </citation>
    <scope>NUCLEOTIDE SEQUENCE</scope>
    <source>
        <strain evidence="14">Stay&amp;Tobe</strain>
    </source>
</reference>
<dbReference type="InterPro" id="IPR017853">
    <property type="entry name" value="GH"/>
</dbReference>
<dbReference type="GO" id="GO:0005975">
    <property type="term" value="P:carbohydrate metabolic process"/>
    <property type="evidence" value="ECO:0007669"/>
    <property type="project" value="InterPro"/>
</dbReference>
<dbReference type="FunFam" id="2.60.40.10:FF:000628">
    <property type="entry name" value="Beta-glucuronidase"/>
    <property type="match status" value="1"/>
</dbReference>
<feature type="domain" description="Glycoside hydrolase family 2 catalytic" evidence="12">
    <location>
        <begin position="338"/>
        <end position="635"/>
    </location>
</feature>
<dbReference type="Gene3D" id="3.20.20.80">
    <property type="entry name" value="Glycosidases"/>
    <property type="match status" value="1"/>
</dbReference>
<gene>
    <name evidence="14" type="ORF">L9F63_015949</name>
</gene>
<evidence type="ECO:0000313" key="14">
    <source>
        <dbReference type="EMBL" id="KAJ9592381.1"/>
    </source>
</evidence>
<comment type="subunit">
    <text evidence="4">Homotetramer.</text>
</comment>
<keyword evidence="7" id="KW-0732">Signal</keyword>
<dbReference type="InterPro" id="IPR023232">
    <property type="entry name" value="Glyco_hydro_2_AS"/>
</dbReference>
<dbReference type="InterPro" id="IPR006101">
    <property type="entry name" value="Glyco_hydro_2"/>
</dbReference>
<comment type="function">
    <text evidence="1">Plays an important role in the degradation of dermatan and keratan sulfates.</text>
</comment>
<dbReference type="EMBL" id="JASPKZ010003837">
    <property type="protein sequence ID" value="KAJ9592381.1"/>
    <property type="molecule type" value="Genomic_DNA"/>
</dbReference>
<dbReference type="PROSITE" id="PS00719">
    <property type="entry name" value="GLYCOSYL_HYDROL_F2_1"/>
    <property type="match status" value="1"/>
</dbReference>
<dbReference type="PANTHER" id="PTHR10066:SF67">
    <property type="entry name" value="BETA-GLUCURONIDASE"/>
    <property type="match status" value="1"/>
</dbReference>
<dbReference type="SUPFAM" id="SSF51445">
    <property type="entry name" value="(Trans)glycosidases"/>
    <property type="match status" value="1"/>
</dbReference>
<dbReference type="Pfam" id="PF02836">
    <property type="entry name" value="Glyco_hydro_2_C"/>
    <property type="match status" value="1"/>
</dbReference>
<dbReference type="GO" id="GO:0030246">
    <property type="term" value="F:carbohydrate binding"/>
    <property type="evidence" value="ECO:0007669"/>
    <property type="project" value="TreeGrafter"/>
</dbReference>
<evidence type="ECO:0000313" key="15">
    <source>
        <dbReference type="Proteomes" id="UP001233999"/>
    </source>
</evidence>
<comment type="similarity">
    <text evidence="3">Belongs to the glycosyl hydrolase 2 family.</text>
</comment>
<evidence type="ECO:0000256" key="6">
    <source>
        <dbReference type="ARBA" id="ARBA00016205"/>
    </source>
</evidence>
<dbReference type="PROSITE" id="PS00608">
    <property type="entry name" value="GLYCOSYL_HYDROL_F2_2"/>
    <property type="match status" value="1"/>
</dbReference>
<evidence type="ECO:0000256" key="4">
    <source>
        <dbReference type="ARBA" id="ARBA00011881"/>
    </source>
</evidence>
<keyword evidence="10" id="KW-0458">Lysosome</keyword>
<keyword evidence="15" id="KW-1185">Reference proteome</keyword>
<dbReference type="Gene3D" id="2.60.40.10">
    <property type="entry name" value="Immunoglobulins"/>
    <property type="match status" value="1"/>
</dbReference>
<dbReference type="GO" id="GO:0005764">
    <property type="term" value="C:lysosome"/>
    <property type="evidence" value="ECO:0007669"/>
    <property type="project" value="UniProtKB-SubCell"/>
</dbReference>
<evidence type="ECO:0000256" key="9">
    <source>
        <dbReference type="ARBA" id="ARBA00023180"/>
    </source>
</evidence>
<organism evidence="14 15">
    <name type="scientific">Diploptera punctata</name>
    <name type="common">Pacific beetle cockroach</name>
    <dbReference type="NCBI Taxonomy" id="6984"/>
    <lineage>
        <taxon>Eukaryota</taxon>
        <taxon>Metazoa</taxon>
        <taxon>Ecdysozoa</taxon>
        <taxon>Arthropoda</taxon>
        <taxon>Hexapoda</taxon>
        <taxon>Insecta</taxon>
        <taxon>Pterygota</taxon>
        <taxon>Neoptera</taxon>
        <taxon>Polyneoptera</taxon>
        <taxon>Dictyoptera</taxon>
        <taxon>Blattodea</taxon>
        <taxon>Blaberoidea</taxon>
        <taxon>Blaberidae</taxon>
        <taxon>Diplopterinae</taxon>
        <taxon>Diploptera</taxon>
    </lineage>
</organism>
<comment type="subcellular location">
    <subcellularLocation>
        <location evidence="2">Lysosome</location>
    </subcellularLocation>
</comment>
<keyword evidence="8" id="KW-0378">Hydrolase</keyword>
<dbReference type="SUPFAM" id="SSF49785">
    <property type="entry name" value="Galactose-binding domain-like"/>
    <property type="match status" value="1"/>
</dbReference>
<evidence type="ECO:0000256" key="7">
    <source>
        <dbReference type="ARBA" id="ARBA00022729"/>
    </source>
</evidence>
<dbReference type="InterPro" id="IPR006104">
    <property type="entry name" value="Glyco_hydro_2_N"/>
</dbReference>
<dbReference type="PRINTS" id="PR00132">
    <property type="entry name" value="GLHYDRLASE2"/>
</dbReference>
<evidence type="ECO:0000256" key="11">
    <source>
        <dbReference type="ARBA" id="ARBA00023295"/>
    </source>
</evidence>
<evidence type="ECO:0000256" key="3">
    <source>
        <dbReference type="ARBA" id="ARBA00007401"/>
    </source>
</evidence>
<dbReference type="EC" id="3.2.1.31" evidence="5"/>
<dbReference type="SUPFAM" id="SSF49303">
    <property type="entry name" value="beta-Galactosidase/glucuronidase domain"/>
    <property type="match status" value="1"/>
</dbReference>
<evidence type="ECO:0000256" key="2">
    <source>
        <dbReference type="ARBA" id="ARBA00004371"/>
    </source>
</evidence>
<dbReference type="InterPro" id="IPR008979">
    <property type="entry name" value="Galactose-bd-like_sf"/>
</dbReference>
<dbReference type="InterPro" id="IPR023230">
    <property type="entry name" value="Glyco_hydro_2_CS"/>
</dbReference>
<dbReference type="AlphaFoldDB" id="A0AAD8A5J1"/>
<reference evidence="14" key="2">
    <citation type="submission" date="2023-05" db="EMBL/GenBank/DDBJ databases">
        <authorList>
            <person name="Fouks B."/>
        </authorList>
    </citation>
    <scope>NUCLEOTIDE SEQUENCE</scope>
    <source>
        <strain evidence="14">Stay&amp;Tobe</strain>
        <tissue evidence="14">Testes</tissue>
    </source>
</reference>
<evidence type="ECO:0000256" key="8">
    <source>
        <dbReference type="ARBA" id="ARBA00022801"/>
    </source>
</evidence>
<dbReference type="GO" id="GO:0019391">
    <property type="term" value="P:glucuronoside catabolic process"/>
    <property type="evidence" value="ECO:0007669"/>
    <property type="project" value="TreeGrafter"/>
</dbReference>
<dbReference type="InterPro" id="IPR013783">
    <property type="entry name" value="Ig-like_fold"/>
</dbReference>
<dbReference type="Gene3D" id="2.60.120.260">
    <property type="entry name" value="Galactose-binding domain-like"/>
    <property type="match status" value="1"/>
</dbReference>
<evidence type="ECO:0000256" key="1">
    <source>
        <dbReference type="ARBA" id="ARBA00003025"/>
    </source>
</evidence>
<dbReference type="Pfam" id="PF02837">
    <property type="entry name" value="Glyco_hydro_2_N"/>
    <property type="match status" value="1"/>
</dbReference>
<evidence type="ECO:0000256" key="5">
    <source>
        <dbReference type="ARBA" id="ARBA00012761"/>
    </source>
</evidence>
<keyword evidence="11" id="KW-0326">Glycosidase</keyword>
<dbReference type="GO" id="GO:0004566">
    <property type="term" value="F:beta-glucuronidase activity"/>
    <property type="evidence" value="ECO:0007669"/>
    <property type="project" value="UniProtKB-EC"/>
</dbReference>
<dbReference type="Proteomes" id="UP001233999">
    <property type="component" value="Unassembled WGS sequence"/>
</dbReference>
<comment type="caution">
    <text evidence="14">The sequence shown here is derived from an EMBL/GenBank/DDBJ whole genome shotgun (WGS) entry which is preliminary data.</text>
</comment>
<evidence type="ECO:0000256" key="10">
    <source>
        <dbReference type="ARBA" id="ARBA00023228"/>
    </source>
</evidence>
<evidence type="ECO:0000259" key="12">
    <source>
        <dbReference type="Pfam" id="PF02836"/>
    </source>
</evidence>
<dbReference type="NCBIfam" id="NF007538">
    <property type="entry name" value="PRK10150.1"/>
    <property type="match status" value="1"/>
</dbReference>
<dbReference type="FunFam" id="3.20.20.80:FF:000029">
    <property type="entry name" value="Beta-glucuronidase"/>
    <property type="match status" value="1"/>
</dbReference>
<dbReference type="PANTHER" id="PTHR10066">
    <property type="entry name" value="BETA-GLUCURONIDASE"/>
    <property type="match status" value="1"/>
</dbReference>
<accession>A0AAD8A5J1</accession>
<dbReference type="InterPro" id="IPR006103">
    <property type="entry name" value="Glyco_hydro_2_cat"/>
</dbReference>
<evidence type="ECO:0000259" key="13">
    <source>
        <dbReference type="Pfam" id="PF02837"/>
    </source>
</evidence>
<keyword evidence="9" id="KW-0325">Glycoprotein</keyword>
<dbReference type="FunFam" id="2.60.120.260:FF:000027">
    <property type="entry name" value="Beta-glucuronidase"/>
    <property type="match status" value="1"/>
</dbReference>
<name>A0AAD8A5J1_DIPPU</name>
<dbReference type="GO" id="GO:0005615">
    <property type="term" value="C:extracellular space"/>
    <property type="evidence" value="ECO:0007669"/>
    <property type="project" value="TreeGrafter"/>
</dbReference>
<sequence>MNLFCRMWSSFMLPACIYFIIITINGIQCRISAGGILYPKESESRDVRTLDGIWNFRLSPENDHLTGFRERWFQKDLSQTGEVIPMPVPASYNDITQDKNIRDHLGLVWYDRTFFVPEVWRQNLVWLRFGSVHYTAQVWVNGHLIMSHEIGHLPFQADITAVVKFGAKNRVTVAVDNTLHQTSVPQGYFTELHTHNGTKVVQTYTFDFFNYAGIHRPVHLYTTPSVYIDDISVHTDVRGDTGIIKYNVTYGGRLRASSQGPSCYVDLLDRDGNYIIRDAGSGRLQGELEVPVARLWWPYLMDPEPGYMYTLQVTGLLPIEQWGIEDTYRLPVGIRTVEWSNSSILINGRPIYMRGFGQEEECELRGKGLDYTLIVKDHNLIKWVGANSYRTSHYPYAEEIMDFADKEGIIIIDECPSVDTENFSPALLEKHKDSLSELIRRDKNRPSVIFWSLANEARTHLNGADAYFRAVSEHVRRLDPKRPITMALARGVGEDRTGQYLDMIGFNRYNSWYVHAGRTEIIRNNVVAETSAWHQKYNKPIMLMEYGADTLAGLHLYPDYVWSEEFQVEMMSKHFEAFDILRQQGFFVGEMIWNFADFKTAQSTTRVGGNKKGIFTRNRQPKNSAHYLRKRYWALAEELDNVIPPKNMDHYITSKTHH</sequence>
<feature type="domain" description="Glycosyl hydrolases family 2 sugar binding" evidence="13">
    <location>
        <begin position="48"/>
        <end position="224"/>
    </location>
</feature>
<protein>
    <recommendedName>
        <fullName evidence="6">Beta-glucuronidase</fullName>
        <ecNumber evidence="5">3.2.1.31</ecNumber>
    </recommendedName>
</protein>
<proteinExistence type="inferred from homology"/>
<dbReference type="InterPro" id="IPR036156">
    <property type="entry name" value="Beta-gal/glucu_dom_sf"/>
</dbReference>